<evidence type="ECO:0000313" key="3">
    <source>
        <dbReference type="Proteomes" id="UP001595880"/>
    </source>
</evidence>
<feature type="transmembrane region" description="Helical" evidence="1">
    <location>
        <begin position="7"/>
        <end position="23"/>
    </location>
</feature>
<reference evidence="3" key="1">
    <citation type="journal article" date="2019" name="Int. J. Syst. Evol. Microbiol.">
        <title>The Global Catalogue of Microorganisms (GCM) 10K type strain sequencing project: providing services to taxonomists for standard genome sequencing and annotation.</title>
        <authorList>
            <consortium name="The Broad Institute Genomics Platform"/>
            <consortium name="The Broad Institute Genome Sequencing Center for Infectious Disease"/>
            <person name="Wu L."/>
            <person name="Ma J."/>
        </authorList>
    </citation>
    <scope>NUCLEOTIDE SEQUENCE [LARGE SCALE GENOMIC DNA]</scope>
    <source>
        <strain evidence="3">KACC 14058</strain>
    </source>
</reference>
<protein>
    <submittedName>
        <fullName evidence="2">Uncharacterized protein</fullName>
    </submittedName>
</protein>
<name>A0ABV8VXJ7_9BACI</name>
<dbReference type="Proteomes" id="UP001595880">
    <property type="component" value="Unassembled WGS sequence"/>
</dbReference>
<organism evidence="2 3">
    <name type="scientific">Gracilibacillus marinus</name>
    <dbReference type="NCBI Taxonomy" id="630535"/>
    <lineage>
        <taxon>Bacteria</taxon>
        <taxon>Bacillati</taxon>
        <taxon>Bacillota</taxon>
        <taxon>Bacilli</taxon>
        <taxon>Bacillales</taxon>
        <taxon>Bacillaceae</taxon>
        <taxon>Gracilibacillus</taxon>
    </lineage>
</organism>
<comment type="caution">
    <text evidence="2">The sequence shown here is derived from an EMBL/GenBank/DDBJ whole genome shotgun (WGS) entry which is preliminary data.</text>
</comment>
<evidence type="ECO:0000313" key="2">
    <source>
        <dbReference type="EMBL" id="MFC4388325.1"/>
    </source>
</evidence>
<keyword evidence="3" id="KW-1185">Reference proteome</keyword>
<accession>A0ABV8VXJ7</accession>
<proteinExistence type="predicted"/>
<keyword evidence="1" id="KW-0812">Transmembrane</keyword>
<dbReference type="EMBL" id="JBHSDV010000003">
    <property type="protein sequence ID" value="MFC4388325.1"/>
    <property type="molecule type" value="Genomic_DNA"/>
</dbReference>
<keyword evidence="1" id="KW-1133">Transmembrane helix</keyword>
<feature type="transmembrane region" description="Helical" evidence="1">
    <location>
        <begin position="29"/>
        <end position="46"/>
    </location>
</feature>
<gene>
    <name evidence="2" type="ORF">ACFOZ1_10980</name>
</gene>
<evidence type="ECO:0000256" key="1">
    <source>
        <dbReference type="SAM" id="Phobius"/>
    </source>
</evidence>
<sequence>MHKLSRLTYVFILLLGFSIGFHQHFEQTITLFLFILILIATVYTISKDLMKNKGK</sequence>
<keyword evidence="1" id="KW-0472">Membrane</keyword>
<dbReference type="RefSeq" id="WP_390199270.1">
    <property type="nucleotide sequence ID" value="NZ_JBHSDV010000003.1"/>
</dbReference>